<dbReference type="Proteomes" id="UP000596742">
    <property type="component" value="Unassembled WGS sequence"/>
</dbReference>
<dbReference type="InterPro" id="IPR036058">
    <property type="entry name" value="Kazal_dom_sf"/>
</dbReference>
<dbReference type="SMART" id="SM00280">
    <property type="entry name" value="KAZAL"/>
    <property type="match status" value="1"/>
</dbReference>
<dbReference type="OrthoDB" id="6125779at2759"/>
<reference evidence="3" key="1">
    <citation type="submission" date="2018-11" db="EMBL/GenBank/DDBJ databases">
        <authorList>
            <person name="Alioto T."/>
            <person name="Alioto T."/>
        </authorList>
    </citation>
    <scope>NUCLEOTIDE SEQUENCE</scope>
</reference>
<dbReference type="PROSITE" id="PS51465">
    <property type="entry name" value="KAZAL_2"/>
    <property type="match status" value="1"/>
</dbReference>
<organism evidence="3 4">
    <name type="scientific">Mytilus galloprovincialis</name>
    <name type="common">Mediterranean mussel</name>
    <dbReference type="NCBI Taxonomy" id="29158"/>
    <lineage>
        <taxon>Eukaryota</taxon>
        <taxon>Metazoa</taxon>
        <taxon>Spiralia</taxon>
        <taxon>Lophotrochozoa</taxon>
        <taxon>Mollusca</taxon>
        <taxon>Bivalvia</taxon>
        <taxon>Autobranchia</taxon>
        <taxon>Pteriomorphia</taxon>
        <taxon>Mytilida</taxon>
        <taxon>Mytiloidea</taxon>
        <taxon>Mytilidae</taxon>
        <taxon>Mytilinae</taxon>
        <taxon>Mytilus</taxon>
    </lineage>
</organism>
<dbReference type="SUPFAM" id="SSF100895">
    <property type="entry name" value="Kazal-type serine protease inhibitors"/>
    <property type="match status" value="1"/>
</dbReference>
<keyword evidence="1" id="KW-0732">Signal</keyword>
<feature type="chain" id="PRO_5033013075" description="Kazal-like domain-containing protein" evidence="1">
    <location>
        <begin position="19"/>
        <end position="291"/>
    </location>
</feature>
<proteinExistence type="predicted"/>
<dbReference type="EMBL" id="UYJE01009710">
    <property type="protein sequence ID" value="VDI76006.1"/>
    <property type="molecule type" value="Genomic_DNA"/>
</dbReference>
<evidence type="ECO:0000313" key="3">
    <source>
        <dbReference type="EMBL" id="VDI76006.1"/>
    </source>
</evidence>
<feature type="signal peptide" evidence="1">
    <location>
        <begin position="1"/>
        <end position="18"/>
    </location>
</feature>
<comment type="caution">
    <text evidence="3">The sequence shown here is derived from an EMBL/GenBank/DDBJ whole genome shotgun (WGS) entry which is preliminary data.</text>
</comment>
<feature type="domain" description="Kazal-like" evidence="2">
    <location>
        <begin position="238"/>
        <end position="291"/>
    </location>
</feature>
<gene>
    <name evidence="3" type="ORF">MGAL_10B038560</name>
</gene>
<dbReference type="Pfam" id="PF07648">
    <property type="entry name" value="Kazal_2"/>
    <property type="match status" value="1"/>
</dbReference>
<accession>A0A8B6HA22</accession>
<evidence type="ECO:0000256" key="1">
    <source>
        <dbReference type="SAM" id="SignalP"/>
    </source>
</evidence>
<dbReference type="Gene3D" id="3.30.60.30">
    <property type="match status" value="1"/>
</dbReference>
<evidence type="ECO:0000313" key="4">
    <source>
        <dbReference type="Proteomes" id="UP000596742"/>
    </source>
</evidence>
<dbReference type="CDD" id="cd00104">
    <property type="entry name" value="KAZAL_FS"/>
    <property type="match status" value="1"/>
</dbReference>
<name>A0A8B6HA22_MYTGA</name>
<dbReference type="AlphaFoldDB" id="A0A8B6HA22"/>
<sequence length="291" mass="31635">MEILQTWICLGLLGFIQSLLLNRNICDDIMYVDCKTEALPGNKLYRDNNGNIYDNFCTYSQEKCRDSSIDLEAICTCVHPMILSPVTPALQIRPLTPKQKFFTTLAVATFATSHIVSSTVKPTIGPLTVKSTMGPLTVKSTMGPLTVTPTTDQLTVKPTMGPLTMKSTMGLLTVKPTVGPLTVKQTMNLLTMKSTMGLLTVKPTMGPTMGSTTVKPTMGPTMGSTTVKPTMGPPTQDAVTSLFCQQRDVIVCSNDQEHMCGSDNTTYKNRCEFTKAQCVNPNLSIVREGDC</sequence>
<dbReference type="InterPro" id="IPR002350">
    <property type="entry name" value="Kazal_dom"/>
</dbReference>
<protein>
    <recommendedName>
        <fullName evidence="2">Kazal-like domain-containing protein</fullName>
    </recommendedName>
</protein>
<evidence type="ECO:0000259" key="2">
    <source>
        <dbReference type="PROSITE" id="PS51465"/>
    </source>
</evidence>
<keyword evidence="4" id="KW-1185">Reference proteome</keyword>